<gene>
    <name evidence="1" type="ORF">OU5_2971</name>
</gene>
<dbReference type="Proteomes" id="UP000026913">
    <property type="component" value="Chromosome"/>
</dbReference>
<dbReference type="AlphaFoldDB" id="A0A024EBS8"/>
<accession>A0A024EBS8</accession>
<reference evidence="1 2" key="1">
    <citation type="journal article" date="2012" name="J. Bacteriol.">
        <title>Genome sequence of cold-adapted Pseudomonas mandelii strain JR-1.</title>
        <authorList>
            <person name="Jang S.H."/>
            <person name="Kim J."/>
            <person name="Kim J."/>
            <person name="Hong S."/>
            <person name="Lee C."/>
        </authorList>
    </citation>
    <scope>NUCLEOTIDE SEQUENCE [LARGE SCALE GENOMIC DNA]</scope>
    <source>
        <strain evidence="1 2">JR-1</strain>
    </source>
</reference>
<dbReference type="EMBL" id="CP005960">
    <property type="protein sequence ID" value="AHZ70050.1"/>
    <property type="molecule type" value="Genomic_DNA"/>
</dbReference>
<evidence type="ECO:0000313" key="2">
    <source>
        <dbReference type="Proteomes" id="UP000026913"/>
    </source>
</evidence>
<dbReference type="KEGG" id="pman:OU5_2971"/>
<name>A0A024EBS8_9PSED</name>
<evidence type="ECO:0000313" key="1">
    <source>
        <dbReference type="EMBL" id="AHZ70050.1"/>
    </source>
</evidence>
<organism evidence="1 2">
    <name type="scientific">Pseudomonas mandelii JR-1</name>
    <dbReference type="NCBI Taxonomy" id="1147786"/>
    <lineage>
        <taxon>Bacteria</taxon>
        <taxon>Pseudomonadati</taxon>
        <taxon>Pseudomonadota</taxon>
        <taxon>Gammaproteobacteria</taxon>
        <taxon>Pseudomonadales</taxon>
        <taxon>Pseudomonadaceae</taxon>
        <taxon>Pseudomonas</taxon>
    </lineage>
</organism>
<proteinExistence type="predicted"/>
<protein>
    <submittedName>
        <fullName evidence="1">FAD dependent oxidoreductase</fullName>
    </submittedName>
</protein>
<sequence length="43" mass="4682">MFKTRAQYTDSKIGGFIADQQRLYAGPVARELAPVGSRSGPKI</sequence>
<dbReference type="HOGENOM" id="CLU_3238385_0_0_6"/>